<evidence type="ECO:0000313" key="2">
    <source>
        <dbReference type="EMBL" id="GIJ68659.1"/>
    </source>
</evidence>
<dbReference type="AlphaFoldDB" id="A0A8J3ZQL9"/>
<sequence length="189" mass="21577">MEHKAGMRLVAWQAPDLLRHLDAAISVYGQAMGYPPDLLETRKGYVAAHAHRPDFRAVATLGEGDELLGFGYGYLSVPGQWWHDQVAGALRREQRRWWLTDCFELVELHVRPDAQGHGLGARQLAALLTGPRQRTVVLSTPEADEQRSRAWRLYRRFFFSDVLRHFYFPGDDRPFAVLGRQLPLSDLPS</sequence>
<proteinExistence type="predicted"/>
<reference evidence="2" key="1">
    <citation type="submission" date="2021-01" db="EMBL/GenBank/DDBJ databases">
        <title>Whole genome shotgun sequence of Virgisporangium ochraceum NBRC 16418.</title>
        <authorList>
            <person name="Komaki H."/>
            <person name="Tamura T."/>
        </authorList>
    </citation>
    <scope>NUCLEOTIDE SEQUENCE</scope>
    <source>
        <strain evidence="2">NBRC 16418</strain>
    </source>
</reference>
<organism evidence="2 3">
    <name type="scientific">Virgisporangium ochraceum</name>
    <dbReference type="NCBI Taxonomy" id="65505"/>
    <lineage>
        <taxon>Bacteria</taxon>
        <taxon>Bacillati</taxon>
        <taxon>Actinomycetota</taxon>
        <taxon>Actinomycetes</taxon>
        <taxon>Micromonosporales</taxon>
        <taxon>Micromonosporaceae</taxon>
        <taxon>Virgisporangium</taxon>
    </lineage>
</organism>
<dbReference type="GO" id="GO:0016747">
    <property type="term" value="F:acyltransferase activity, transferring groups other than amino-acyl groups"/>
    <property type="evidence" value="ECO:0007669"/>
    <property type="project" value="InterPro"/>
</dbReference>
<evidence type="ECO:0000259" key="1">
    <source>
        <dbReference type="Pfam" id="PF00583"/>
    </source>
</evidence>
<dbReference type="EMBL" id="BOPH01000045">
    <property type="protein sequence ID" value="GIJ68659.1"/>
    <property type="molecule type" value="Genomic_DNA"/>
</dbReference>
<dbReference type="SUPFAM" id="SSF55729">
    <property type="entry name" value="Acyl-CoA N-acyltransferases (Nat)"/>
    <property type="match status" value="1"/>
</dbReference>
<protein>
    <submittedName>
        <fullName evidence="2">Acetyltransferase</fullName>
    </submittedName>
</protein>
<accession>A0A8J3ZQL9</accession>
<evidence type="ECO:0000313" key="3">
    <source>
        <dbReference type="Proteomes" id="UP000635606"/>
    </source>
</evidence>
<gene>
    <name evidence="2" type="ORF">Voc01_035760</name>
</gene>
<comment type="caution">
    <text evidence="2">The sequence shown here is derived from an EMBL/GenBank/DDBJ whole genome shotgun (WGS) entry which is preliminary data.</text>
</comment>
<dbReference type="Gene3D" id="3.40.630.30">
    <property type="match status" value="1"/>
</dbReference>
<dbReference type="Proteomes" id="UP000635606">
    <property type="component" value="Unassembled WGS sequence"/>
</dbReference>
<dbReference type="InterPro" id="IPR016181">
    <property type="entry name" value="Acyl_CoA_acyltransferase"/>
</dbReference>
<dbReference type="InterPro" id="IPR000182">
    <property type="entry name" value="GNAT_dom"/>
</dbReference>
<feature type="domain" description="N-acetyltransferase" evidence="1">
    <location>
        <begin position="58"/>
        <end position="157"/>
    </location>
</feature>
<keyword evidence="3" id="KW-1185">Reference proteome</keyword>
<dbReference type="Pfam" id="PF00583">
    <property type="entry name" value="Acetyltransf_1"/>
    <property type="match status" value="1"/>
</dbReference>
<name>A0A8J3ZQL9_9ACTN</name>